<dbReference type="InterPro" id="IPR011712">
    <property type="entry name" value="Sig_transdc_His_kin_sub3_dim/P"/>
</dbReference>
<feature type="transmembrane region" description="Helical" evidence="9">
    <location>
        <begin position="71"/>
        <end position="94"/>
    </location>
</feature>
<organism evidence="11 12">
    <name type="scientific">Georgenia ruanii</name>
    <dbReference type="NCBI Taxonomy" id="348442"/>
    <lineage>
        <taxon>Bacteria</taxon>
        <taxon>Bacillati</taxon>
        <taxon>Actinomycetota</taxon>
        <taxon>Actinomycetes</taxon>
        <taxon>Micrococcales</taxon>
        <taxon>Bogoriellaceae</taxon>
        <taxon>Georgenia</taxon>
    </lineage>
</organism>
<evidence type="ECO:0000256" key="6">
    <source>
        <dbReference type="ARBA" id="ARBA00022989"/>
    </source>
</evidence>
<protein>
    <recommendedName>
        <fullName evidence="10">Histidine kinase domain-containing protein</fullName>
    </recommendedName>
</protein>
<keyword evidence="7" id="KW-0902">Two-component regulatory system</keyword>
<evidence type="ECO:0000256" key="4">
    <source>
        <dbReference type="ARBA" id="ARBA00022692"/>
    </source>
</evidence>
<dbReference type="SUPFAM" id="SSF55874">
    <property type="entry name" value="ATPase domain of HSP90 chaperone/DNA topoisomerase II/histidine kinase"/>
    <property type="match status" value="1"/>
</dbReference>
<comment type="subcellular location">
    <subcellularLocation>
        <location evidence="1">Cell membrane</location>
        <topology evidence="1">Multi-pass membrane protein</topology>
    </subcellularLocation>
</comment>
<keyword evidence="12" id="KW-1185">Reference proteome</keyword>
<evidence type="ECO:0000313" key="11">
    <source>
        <dbReference type="EMBL" id="MPV89604.1"/>
    </source>
</evidence>
<evidence type="ECO:0000256" key="2">
    <source>
        <dbReference type="ARBA" id="ARBA00022475"/>
    </source>
</evidence>
<dbReference type="Pfam" id="PF07730">
    <property type="entry name" value="HisKA_3"/>
    <property type="match status" value="1"/>
</dbReference>
<dbReference type="InterPro" id="IPR005467">
    <property type="entry name" value="His_kinase_dom"/>
</dbReference>
<evidence type="ECO:0000256" key="1">
    <source>
        <dbReference type="ARBA" id="ARBA00004651"/>
    </source>
</evidence>
<dbReference type="Pfam" id="PF02518">
    <property type="entry name" value="HATPase_c"/>
    <property type="match status" value="1"/>
</dbReference>
<dbReference type="EMBL" id="WHPD01002820">
    <property type="protein sequence ID" value="MPV89604.1"/>
    <property type="molecule type" value="Genomic_DNA"/>
</dbReference>
<dbReference type="PANTHER" id="PTHR24421:SF37">
    <property type="entry name" value="SENSOR HISTIDINE KINASE NARS"/>
    <property type="match status" value="1"/>
</dbReference>
<feature type="transmembrane region" description="Helical" evidence="9">
    <location>
        <begin position="187"/>
        <end position="209"/>
    </location>
</feature>
<gene>
    <name evidence="11" type="ORF">GB882_13075</name>
</gene>
<dbReference type="Proteomes" id="UP000429644">
    <property type="component" value="Unassembled WGS sequence"/>
</dbReference>
<evidence type="ECO:0000256" key="9">
    <source>
        <dbReference type="SAM" id="Phobius"/>
    </source>
</evidence>
<keyword evidence="6 9" id="KW-1133">Transmembrane helix</keyword>
<keyword evidence="8 9" id="KW-0472">Membrane</keyword>
<feature type="transmembrane region" description="Helical" evidence="9">
    <location>
        <begin position="287"/>
        <end position="308"/>
    </location>
</feature>
<comment type="caution">
    <text evidence="11">The sequence shown here is derived from an EMBL/GenBank/DDBJ whole genome shotgun (WGS) entry which is preliminary data.</text>
</comment>
<feature type="transmembrane region" description="Helical" evidence="9">
    <location>
        <begin position="43"/>
        <end position="64"/>
    </location>
</feature>
<feature type="domain" description="Histidine kinase" evidence="10">
    <location>
        <begin position="582"/>
        <end position="664"/>
    </location>
</feature>
<keyword evidence="4 9" id="KW-0812">Transmembrane</keyword>
<dbReference type="Gene3D" id="1.20.5.1930">
    <property type="match status" value="1"/>
</dbReference>
<feature type="transmembrane region" description="Helical" evidence="9">
    <location>
        <begin position="252"/>
        <end position="275"/>
    </location>
</feature>
<evidence type="ECO:0000256" key="7">
    <source>
        <dbReference type="ARBA" id="ARBA00023012"/>
    </source>
</evidence>
<dbReference type="CDD" id="cd16917">
    <property type="entry name" value="HATPase_UhpB-NarQ-NarX-like"/>
    <property type="match status" value="1"/>
</dbReference>
<feature type="transmembrane region" description="Helical" evidence="9">
    <location>
        <begin position="314"/>
        <end position="332"/>
    </location>
</feature>
<sequence>MGAMSSAELRPSRLVPDGLLGLSVALTGAAVIGLIGTRLTTTLWLNTAGALLLLAVGVVGRAIVRSAPRNAAGWVMLVGSVGSSAAALAEVWMVRVLDAGRASEGGLVVAVVASALGAALLIGMSTLGILLFPTGRPPSARWRPVAWGIGALVVLLAVSATFGSTATAPGEIPNPLSTRATGAAFDALLLVGILLCTPAAVLAALAATTRFRHATDDRTRRALRLVVIVAWLWAGSWLAADLAAGLGAWVPWMGAAADLLLPLFAVAAWVGIVRHGLLDIRFVVSRAVAYAALTGVALVVHGVVIWALGTLVAGWSPVGLTVAVAVLATVPLRDRVQRRVNRVVYGGGADPAQVITRLAQRLADAAGPDDALPASVRTLAEVIGLRHAAVEVGGVAVISDGEPGGGRKERVPLPFAGEVIGHLVVESGVDHINQRDRDLLRRLAPHLAATARSTLLVRALRDARDGLVLARDEERRRIRRDLHDGLGPTLAGMVLGIEHALRHLSEKPAVAERALADLHITAQDAVAEVRRLVYALRPPALDALGLAGAIRERAEQLGAAAFDGGTRLPPLPGSVESATYLVALEAMTNAVTHARDAAFRIRLAVGHELVLDVADDGPGLAADYRPGIGIQSMRERADELGGTLSITRRSPRGTLVRLRVPLAGELLPAAPGPGGPSGARA</sequence>
<evidence type="ECO:0000256" key="5">
    <source>
        <dbReference type="ARBA" id="ARBA00022777"/>
    </source>
</evidence>
<feature type="transmembrane region" description="Helical" evidence="9">
    <location>
        <begin position="221"/>
        <end position="240"/>
    </location>
</feature>
<accession>A0A7J9V0W3</accession>
<dbReference type="Gene3D" id="3.30.565.10">
    <property type="entry name" value="Histidine kinase-like ATPase, C-terminal domain"/>
    <property type="match status" value="1"/>
</dbReference>
<dbReference type="InterPro" id="IPR036890">
    <property type="entry name" value="HATPase_C_sf"/>
</dbReference>
<proteinExistence type="predicted"/>
<evidence type="ECO:0000256" key="3">
    <source>
        <dbReference type="ARBA" id="ARBA00022679"/>
    </source>
</evidence>
<feature type="transmembrane region" description="Helical" evidence="9">
    <location>
        <begin position="106"/>
        <end position="132"/>
    </location>
</feature>
<evidence type="ECO:0000313" key="12">
    <source>
        <dbReference type="Proteomes" id="UP000429644"/>
    </source>
</evidence>
<keyword evidence="5" id="KW-0418">Kinase</keyword>
<dbReference type="PROSITE" id="PS50109">
    <property type="entry name" value="HIS_KIN"/>
    <property type="match status" value="1"/>
</dbReference>
<dbReference type="GO" id="GO:0046983">
    <property type="term" value="F:protein dimerization activity"/>
    <property type="evidence" value="ECO:0007669"/>
    <property type="project" value="InterPro"/>
</dbReference>
<dbReference type="PANTHER" id="PTHR24421">
    <property type="entry name" value="NITRATE/NITRITE SENSOR PROTEIN NARX-RELATED"/>
    <property type="match status" value="1"/>
</dbReference>
<dbReference type="GO" id="GO:0005886">
    <property type="term" value="C:plasma membrane"/>
    <property type="evidence" value="ECO:0007669"/>
    <property type="project" value="UniProtKB-SubCell"/>
</dbReference>
<dbReference type="InterPro" id="IPR050482">
    <property type="entry name" value="Sensor_HK_TwoCompSys"/>
</dbReference>
<reference evidence="11 12" key="1">
    <citation type="submission" date="2019-10" db="EMBL/GenBank/DDBJ databases">
        <title>Georgenia wutianyii sp. nov. and Georgenia yuyongxinii sp. nov. isolated from plateau pika (Ochotona curzoniae) in the Qinghai-Tibet plateau of China.</title>
        <authorList>
            <person name="Tian Z."/>
        </authorList>
    </citation>
    <scope>NUCLEOTIDE SEQUENCE [LARGE SCALE GENOMIC DNA]</scope>
    <source>
        <strain evidence="11 12">JCM 15130</strain>
    </source>
</reference>
<name>A0A7J9V0W3_9MICO</name>
<evidence type="ECO:0000259" key="10">
    <source>
        <dbReference type="PROSITE" id="PS50109"/>
    </source>
</evidence>
<evidence type="ECO:0000256" key="8">
    <source>
        <dbReference type="ARBA" id="ARBA00023136"/>
    </source>
</evidence>
<keyword evidence="2" id="KW-1003">Cell membrane</keyword>
<dbReference type="GO" id="GO:0000155">
    <property type="term" value="F:phosphorelay sensor kinase activity"/>
    <property type="evidence" value="ECO:0007669"/>
    <property type="project" value="InterPro"/>
</dbReference>
<dbReference type="InterPro" id="IPR003594">
    <property type="entry name" value="HATPase_dom"/>
</dbReference>
<feature type="transmembrane region" description="Helical" evidence="9">
    <location>
        <begin position="20"/>
        <end position="37"/>
    </location>
</feature>
<dbReference type="AlphaFoldDB" id="A0A7J9V0W3"/>
<feature type="transmembrane region" description="Helical" evidence="9">
    <location>
        <begin position="144"/>
        <end position="167"/>
    </location>
</feature>
<keyword evidence="3" id="KW-0808">Transferase</keyword>
<dbReference type="SMART" id="SM00387">
    <property type="entry name" value="HATPase_c"/>
    <property type="match status" value="1"/>
</dbReference>